<keyword evidence="2" id="KW-0547">Nucleotide-binding</keyword>
<reference evidence="8" key="1">
    <citation type="submission" date="2024-05" db="EMBL/GenBank/DDBJ databases">
        <title>Whole genome shotgun sequence of Streptomyces hydrogenans NBRC 13475.</title>
        <authorList>
            <person name="Komaki H."/>
            <person name="Tamura T."/>
        </authorList>
    </citation>
    <scope>NUCLEOTIDE SEQUENCE</scope>
    <source>
        <strain evidence="8">NBRC 13475</strain>
    </source>
</reference>
<feature type="region of interest" description="Disordered" evidence="6">
    <location>
        <begin position="61"/>
        <end position="87"/>
    </location>
</feature>
<comment type="caution">
    <text evidence="8">The sequence shown here is derived from an EMBL/GenBank/DDBJ whole genome shotgun (WGS) entry which is preliminary data.</text>
</comment>
<evidence type="ECO:0000313" key="9">
    <source>
        <dbReference type="Proteomes" id="UP001052739"/>
    </source>
</evidence>
<dbReference type="InterPro" id="IPR014729">
    <property type="entry name" value="Rossmann-like_a/b/a_fold"/>
</dbReference>
<evidence type="ECO:0000259" key="7">
    <source>
        <dbReference type="Pfam" id="PF09334"/>
    </source>
</evidence>
<keyword evidence="9" id="KW-1185">Reference proteome</keyword>
<evidence type="ECO:0000256" key="1">
    <source>
        <dbReference type="ARBA" id="ARBA00022598"/>
    </source>
</evidence>
<keyword evidence="3" id="KW-0067">ATP-binding</keyword>
<keyword evidence="5" id="KW-0030">Aminoacyl-tRNA synthetase</keyword>
<proteinExistence type="predicted"/>
<evidence type="ECO:0000256" key="4">
    <source>
        <dbReference type="ARBA" id="ARBA00022917"/>
    </source>
</evidence>
<keyword evidence="4" id="KW-0648">Protein biosynthesis</keyword>
<evidence type="ECO:0000256" key="5">
    <source>
        <dbReference type="ARBA" id="ARBA00023146"/>
    </source>
</evidence>
<sequence length="87" mass="9199">MLVRALRSMGRDARYVTGTDDHQSYVAAAARLRGTSPVNVATAEGDAIVATLRAAGVGVDRLTRPAGDPEHAGGSGSSWTWWPPRPR</sequence>
<feature type="domain" description="Methionyl/Leucyl tRNA synthetase" evidence="7">
    <location>
        <begin position="2"/>
        <end position="65"/>
    </location>
</feature>
<dbReference type="EMBL" id="BNDW01000055">
    <property type="protein sequence ID" value="GHI24411.1"/>
    <property type="molecule type" value="Genomic_DNA"/>
</dbReference>
<evidence type="ECO:0000256" key="3">
    <source>
        <dbReference type="ARBA" id="ARBA00022840"/>
    </source>
</evidence>
<evidence type="ECO:0000256" key="6">
    <source>
        <dbReference type="SAM" id="MobiDB-lite"/>
    </source>
</evidence>
<evidence type="ECO:0000313" key="8">
    <source>
        <dbReference type="EMBL" id="GHI24411.1"/>
    </source>
</evidence>
<feature type="compositionally biased region" description="Basic and acidic residues" evidence="6">
    <location>
        <begin position="61"/>
        <end position="71"/>
    </location>
</feature>
<name>A0ABQ3PHB7_9ACTN</name>
<dbReference type="InterPro" id="IPR015413">
    <property type="entry name" value="Methionyl/Leucyl_tRNA_Synth"/>
</dbReference>
<dbReference type="Proteomes" id="UP001052739">
    <property type="component" value="Unassembled WGS sequence"/>
</dbReference>
<protein>
    <recommendedName>
        <fullName evidence="7">Methionyl/Leucyl tRNA synthetase domain-containing protein</fullName>
    </recommendedName>
</protein>
<evidence type="ECO:0000256" key="2">
    <source>
        <dbReference type="ARBA" id="ARBA00022741"/>
    </source>
</evidence>
<dbReference type="SUPFAM" id="SSF52374">
    <property type="entry name" value="Nucleotidylyl transferase"/>
    <property type="match status" value="1"/>
</dbReference>
<dbReference type="Pfam" id="PF09334">
    <property type="entry name" value="tRNA-synt_1g"/>
    <property type="match status" value="1"/>
</dbReference>
<accession>A0ABQ3PHB7</accession>
<gene>
    <name evidence="8" type="ORF">Shyd_57820</name>
</gene>
<dbReference type="Gene3D" id="3.40.50.620">
    <property type="entry name" value="HUPs"/>
    <property type="match status" value="1"/>
</dbReference>
<keyword evidence="1" id="KW-0436">Ligase</keyword>
<organism evidence="8 9">
    <name type="scientific">Streptomyces hydrogenans</name>
    <dbReference type="NCBI Taxonomy" id="1873719"/>
    <lineage>
        <taxon>Bacteria</taxon>
        <taxon>Bacillati</taxon>
        <taxon>Actinomycetota</taxon>
        <taxon>Actinomycetes</taxon>
        <taxon>Kitasatosporales</taxon>
        <taxon>Streptomycetaceae</taxon>
        <taxon>Streptomyces</taxon>
    </lineage>
</organism>